<sequence>PPPRSHHAPRFPLPLSPELDTTDRLSFEDPGPPEPQSSSSRFGMDELPGILARDFGFRPQGKSAPMAASKAVSAGGVNLDAGMNRSSAASSSLNRPRSGPNPTSAGDPFLGDHGFKTPGSRIPPGHVDLFGGPPSYTNQSSDRRSVEGLSDYKSKSSSSLPVSDKPVYDDDDTFDGVPGLKSTSANYDDIFSSVSSASKHDSTPPYDDLLENLGKPMPGPKNANEERSGEKDHDLSGFDELIPGFGGSSPPKKGYNFGSLFNLFGAMMLFLS</sequence>
<accession>A0A426YD56</accession>
<name>A0A426YD56_ENSVE</name>
<feature type="region of interest" description="Disordered" evidence="1">
    <location>
        <begin position="195"/>
        <end position="243"/>
    </location>
</feature>
<dbReference type="Proteomes" id="UP000287651">
    <property type="component" value="Unassembled WGS sequence"/>
</dbReference>
<dbReference type="AlphaFoldDB" id="A0A426YD56"/>
<feature type="compositionally biased region" description="Low complexity" evidence="1">
    <location>
        <begin position="155"/>
        <end position="165"/>
    </location>
</feature>
<feature type="region of interest" description="Disordered" evidence="1">
    <location>
        <begin position="1"/>
        <end position="181"/>
    </location>
</feature>
<gene>
    <name evidence="2" type="ORF">B296_00037265</name>
</gene>
<reference evidence="2 3" key="1">
    <citation type="journal article" date="2014" name="Agronomy (Basel)">
        <title>A Draft Genome Sequence for Ensete ventricosum, the Drought-Tolerant Tree Against Hunger.</title>
        <authorList>
            <person name="Harrison J."/>
            <person name="Moore K.A."/>
            <person name="Paszkiewicz K."/>
            <person name="Jones T."/>
            <person name="Grant M."/>
            <person name="Ambacheew D."/>
            <person name="Muzemil S."/>
            <person name="Studholme D.J."/>
        </authorList>
    </citation>
    <scope>NUCLEOTIDE SEQUENCE [LARGE SCALE GENOMIC DNA]</scope>
</reference>
<feature type="non-terminal residue" evidence="2">
    <location>
        <position position="1"/>
    </location>
</feature>
<comment type="caution">
    <text evidence="2">The sequence shown here is derived from an EMBL/GenBank/DDBJ whole genome shotgun (WGS) entry which is preliminary data.</text>
</comment>
<dbReference type="EMBL" id="AMZH03013199">
    <property type="protein sequence ID" value="RRT49665.1"/>
    <property type="molecule type" value="Genomic_DNA"/>
</dbReference>
<evidence type="ECO:0000313" key="2">
    <source>
        <dbReference type="EMBL" id="RRT49665.1"/>
    </source>
</evidence>
<organism evidence="2 3">
    <name type="scientific">Ensete ventricosum</name>
    <name type="common">Abyssinian banana</name>
    <name type="synonym">Musa ensete</name>
    <dbReference type="NCBI Taxonomy" id="4639"/>
    <lineage>
        <taxon>Eukaryota</taxon>
        <taxon>Viridiplantae</taxon>
        <taxon>Streptophyta</taxon>
        <taxon>Embryophyta</taxon>
        <taxon>Tracheophyta</taxon>
        <taxon>Spermatophyta</taxon>
        <taxon>Magnoliopsida</taxon>
        <taxon>Liliopsida</taxon>
        <taxon>Zingiberales</taxon>
        <taxon>Musaceae</taxon>
        <taxon>Ensete</taxon>
    </lineage>
</organism>
<protein>
    <submittedName>
        <fullName evidence="2">Uncharacterized protein</fullName>
    </submittedName>
</protein>
<feature type="compositionally biased region" description="Basic and acidic residues" evidence="1">
    <location>
        <begin position="223"/>
        <end position="236"/>
    </location>
</feature>
<feature type="compositionally biased region" description="Basic and acidic residues" evidence="1">
    <location>
        <begin position="141"/>
        <end position="154"/>
    </location>
</feature>
<proteinExistence type="predicted"/>
<evidence type="ECO:0000313" key="3">
    <source>
        <dbReference type="Proteomes" id="UP000287651"/>
    </source>
</evidence>
<evidence type="ECO:0000256" key="1">
    <source>
        <dbReference type="SAM" id="MobiDB-lite"/>
    </source>
</evidence>